<keyword evidence="2" id="KW-1185">Reference proteome</keyword>
<comment type="caution">
    <text evidence="1">The sequence shown here is derived from an EMBL/GenBank/DDBJ whole genome shotgun (WGS) entry which is preliminary data.</text>
</comment>
<dbReference type="Proteomes" id="UP000093000">
    <property type="component" value="Unassembled WGS sequence"/>
</dbReference>
<protein>
    <submittedName>
        <fullName evidence="1">Uncharacterized protein</fullName>
    </submittedName>
</protein>
<reference evidence="1 2" key="1">
    <citation type="submission" date="2016-03" db="EMBL/GenBank/DDBJ databases">
        <title>Choanephora cucurbitarum.</title>
        <authorList>
            <person name="Min B."/>
            <person name="Park H."/>
            <person name="Park J.-H."/>
            <person name="Shin H.-D."/>
            <person name="Choi I.-G."/>
        </authorList>
    </citation>
    <scope>NUCLEOTIDE SEQUENCE [LARGE SCALE GENOMIC DNA]</scope>
    <source>
        <strain evidence="1 2">KUS-F28377</strain>
    </source>
</reference>
<evidence type="ECO:0000313" key="1">
    <source>
        <dbReference type="EMBL" id="OBZ86466.1"/>
    </source>
</evidence>
<evidence type="ECO:0000313" key="2">
    <source>
        <dbReference type="Proteomes" id="UP000093000"/>
    </source>
</evidence>
<gene>
    <name evidence="1" type="ORF">A0J61_05485</name>
</gene>
<organism evidence="1 2">
    <name type="scientific">Choanephora cucurbitarum</name>
    <dbReference type="NCBI Taxonomy" id="101091"/>
    <lineage>
        <taxon>Eukaryota</taxon>
        <taxon>Fungi</taxon>
        <taxon>Fungi incertae sedis</taxon>
        <taxon>Mucoromycota</taxon>
        <taxon>Mucoromycotina</taxon>
        <taxon>Mucoromycetes</taxon>
        <taxon>Mucorales</taxon>
        <taxon>Mucorineae</taxon>
        <taxon>Choanephoraceae</taxon>
        <taxon>Choanephoroideae</taxon>
        <taxon>Choanephora</taxon>
    </lineage>
</organism>
<name>A0A1C7ND27_9FUNG</name>
<dbReference type="OrthoDB" id="2288795at2759"/>
<proteinExistence type="predicted"/>
<dbReference type="InParanoid" id="A0A1C7ND27"/>
<sequence length="97" mass="11425">MNPLIPDLSAPLTEENLAIHTSNFPPQKDARRRNTRLFVESQIPIVAFEQALRQQEKSRKSLKRQDKVLTYESGSHKFTSRKRWQRCFSLLLGRFLK</sequence>
<dbReference type="AlphaFoldDB" id="A0A1C7ND27"/>
<accession>A0A1C7ND27</accession>
<dbReference type="EMBL" id="LUGH01000297">
    <property type="protein sequence ID" value="OBZ86466.1"/>
    <property type="molecule type" value="Genomic_DNA"/>
</dbReference>